<reference evidence="1" key="2">
    <citation type="submission" date="2025-09" db="UniProtKB">
        <authorList>
            <consortium name="Ensembl"/>
        </authorList>
    </citation>
    <scope>IDENTIFICATION</scope>
</reference>
<proteinExistence type="predicted"/>
<organism evidence="1 2">
    <name type="scientific">Sciurus vulgaris</name>
    <name type="common">Eurasian red squirrel</name>
    <dbReference type="NCBI Taxonomy" id="55149"/>
    <lineage>
        <taxon>Eukaryota</taxon>
        <taxon>Metazoa</taxon>
        <taxon>Chordata</taxon>
        <taxon>Craniata</taxon>
        <taxon>Vertebrata</taxon>
        <taxon>Euteleostomi</taxon>
        <taxon>Mammalia</taxon>
        <taxon>Eutheria</taxon>
        <taxon>Euarchontoglires</taxon>
        <taxon>Glires</taxon>
        <taxon>Rodentia</taxon>
        <taxon>Sciuromorpha</taxon>
        <taxon>Sciuridae</taxon>
        <taxon>Sciurinae</taxon>
        <taxon>Sciurini</taxon>
        <taxon>Sciurus</taxon>
    </lineage>
</organism>
<dbReference type="OrthoDB" id="69711at2759"/>
<sequence length="109" mass="12169">NDAGLVSMALLLLGRGAAPSTQVLTRTWGNSEQRGLWCFRTMVIVNPGTLKRGLLFSTLFYLGFETYQVISQAAVIHATAKVEEIFEQADYLYESGESCLVAYRFVKRI</sequence>
<dbReference type="Ensembl" id="ENSSVLT00005013677.1">
    <property type="protein sequence ID" value="ENSSVLP00005012359.1"/>
    <property type="gene ID" value="ENSSVLG00005009795.1"/>
</dbReference>
<reference evidence="1" key="1">
    <citation type="submission" date="2025-08" db="UniProtKB">
        <authorList>
            <consortium name="Ensembl"/>
        </authorList>
    </citation>
    <scope>IDENTIFICATION</scope>
</reference>
<accession>A0A8D2B822</accession>
<evidence type="ECO:0000313" key="2">
    <source>
        <dbReference type="Proteomes" id="UP000694564"/>
    </source>
</evidence>
<evidence type="ECO:0000313" key="1">
    <source>
        <dbReference type="Ensembl" id="ENSSVLP00005012359.1"/>
    </source>
</evidence>
<dbReference type="AlphaFoldDB" id="A0A8D2B822"/>
<protein>
    <submittedName>
        <fullName evidence="1">Uncharacterized protein</fullName>
    </submittedName>
</protein>
<keyword evidence="2" id="KW-1185">Reference proteome</keyword>
<dbReference type="Proteomes" id="UP000694564">
    <property type="component" value="Chromosome 2"/>
</dbReference>
<name>A0A8D2B822_SCIVU</name>